<dbReference type="AlphaFoldDB" id="A0A1I5Q4Z5"/>
<dbReference type="InterPro" id="IPR008258">
    <property type="entry name" value="Transglycosylase_SLT_dom_1"/>
</dbReference>
<comment type="similarity">
    <text evidence="2">Belongs to the virb1 family.</text>
</comment>
<evidence type="ECO:0000256" key="2">
    <source>
        <dbReference type="ARBA" id="ARBA00009387"/>
    </source>
</evidence>
<dbReference type="RefSeq" id="WP_093330688.1">
    <property type="nucleotide sequence ID" value="NZ_FOXP01000001.1"/>
</dbReference>
<keyword evidence="6" id="KW-1185">Reference proteome</keyword>
<dbReference type="Proteomes" id="UP000199586">
    <property type="component" value="Unassembled WGS sequence"/>
</dbReference>
<dbReference type="PANTHER" id="PTHR37423:SF2">
    <property type="entry name" value="MEMBRANE-BOUND LYTIC MUREIN TRANSGLYCOSYLASE C"/>
    <property type="match status" value="1"/>
</dbReference>
<gene>
    <name evidence="5" type="ORF">SAMN04488241_101458</name>
</gene>
<dbReference type="EMBL" id="FOXP01000001">
    <property type="protein sequence ID" value="SFP41272.1"/>
    <property type="molecule type" value="Genomic_DNA"/>
</dbReference>
<evidence type="ECO:0000256" key="3">
    <source>
        <dbReference type="SAM" id="SignalP"/>
    </source>
</evidence>
<dbReference type="STRING" id="634430.SAMN04488241_101458"/>
<dbReference type="SUPFAM" id="SSF53955">
    <property type="entry name" value="Lysozyme-like"/>
    <property type="match status" value="1"/>
</dbReference>
<accession>A0A1I5Q4Z5</accession>
<protein>
    <submittedName>
        <fullName evidence="5">Transglycosylase SLT domain-containing protein</fullName>
    </submittedName>
</protein>
<dbReference type="PANTHER" id="PTHR37423">
    <property type="entry name" value="SOLUBLE LYTIC MUREIN TRANSGLYCOSYLASE-RELATED"/>
    <property type="match status" value="1"/>
</dbReference>
<dbReference type="InterPro" id="IPR023346">
    <property type="entry name" value="Lysozyme-like_dom_sf"/>
</dbReference>
<name>A0A1I5Q4Z5_9SPHN</name>
<proteinExistence type="inferred from homology"/>
<evidence type="ECO:0000259" key="4">
    <source>
        <dbReference type="Pfam" id="PF01464"/>
    </source>
</evidence>
<reference evidence="6" key="1">
    <citation type="submission" date="2016-10" db="EMBL/GenBank/DDBJ databases">
        <authorList>
            <person name="Varghese N."/>
            <person name="Submissions S."/>
        </authorList>
    </citation>
    <scope>NUCLEOTIDE SEQUENCE [LARGE SCALE GENOMIC DNA]</scope>
    <source>
        <strain evidence="6">CGMCC 1.9113</strain>
    </source>
</reference>
<evidence type="ECO:0000313" key="5">
    <source>
        <dbReference type="EMBL" id="SFP41272.1"/>
    </source>
</evidence>
<dbReference type="Gene3D" id="1.10.530.10">
    <property type="match status" value="1"/>
</dbReference>
<feature type="signal peptide" evidence="3">
    <location>
        <begin position="1"/>
        <end position="23"/>
    </location>
</feature>
<feature type="chain" id="PRO_5011516147" evidence="3">
    <location>
        <begin position="24"/>
        <end position="212"/>
    </location>
</feature>
<evidence type="ECO:0000313" key="6">
    <source>
        <dbReference type="Proteomes" id="UP000199586"/>
    </source>
</evidence>
<dbReference type="Pfam" id="PF01464">
    <property type="entry name" value="SLT"/>
    <property type="match status" value="1"/>
</dbReference>
<dbReference type="CDD" id="cd00254">
    <property type="entry name" value="LT-like"/>
    <property type="match status" value="1"/>
</dbReference>
<keyword evidence="3" id="KW-0732">Signal</keyword>
<sequence>MIRSLTFSVSGFTLFLVSPPALAEQVPPLAEAPIENSVDVEIFAPPVFKLVEHKVAGPQPLLPVRQDSPAVVRMKSRPSLTNQARTHVLAFIRAAEMRHALPLGLLEALVEVESAFQPGAISRAGAMGLSQLMPATARALGVLNPFDARANVDGGARYLRAMLDRFGSIKLALAAYNAGPGAVLRSRGVPANSETPAYVARVLAAWSFGGVR</sequence>
<organism evidence="5 6">
    <name type="scientific">Sphingomonas rubra</name>
    <dbReference type="NCBI Taxonomy" id="634430"/>
    <lineage>
        <taxon>Bacteria</taxon>
        <taxon>Pseudomonadati</taxon>
        <taxon>Pseudomonadota</taxon>
        <taxon>Alphaproteobacteria</taxon>
        <taxon>Sphingomonadales</taxon>
        <taxon>Sphingomonadaceae</taxon>
        <taxon>Sphingomonas</taxon>
    </lineage>
</organism>
<feature type="domain" description="Transglycosylase SLT" evidence="4">
    <location>
        <begin position="92"/>
        <end position="188"/>
    </location>
</feature>
<evidence type="ECO:0000256" key="1">
    <source>
        <dbReference type="ARBA" id="ARBA00007734"/>
    </source>
</evidence>
<dbReference type="OrthoDB" id="9815002at2"/>
<comment type="similarity">
    <text evidence="1">Belongs to the transglycosylase Slt family.</text>
</comment>